<evidence type="ECO:0000259" key="1">
    <source>
        <dbReference type="Pfam" id="PF09994"/>
    </source>
</evidence>
<sequence>KQIQHIQFDVFGFSRGAALARHFINAVSEGFPDYINPNRSSNPSSLVPNLLGNESYKRFDSLSKEFYAIDTTRRVSVRFVGLFDTVGSFYLPGNENEGNYQLGLKPNAAERVFQICAQHEYRKNFPLTSLGQGHQEAIAFADGIFCQEVFPGSHTDVGGGYPSKKQYSRTDLPSRLNTPVDSTYNRHLIKQESFFEKYKGEFQSIREANAGAAFVQQKLVVENQTWQKETLEKDGIYGEVKSVDGQLLYYHFVPISNAISALAFERMKQQAQRHGIIWRE</sequence>
<reference evidence="2 3" key="1">
    <citation type="journal article" date="2021" name="PeerJ">
        <title>Analysis of 44 Vibrio anguillarum genomes reveals high genetic diversity.</title>
        <authorList>
            <person name="Hansen M.J."/>
            <person name="Dalsgaard I."/>
        </authorList>
    </citation>
    <scope>NUCLEOTIDE SEQUENCE [LARGE SCALE GENOMIC DNA]</scope>
    <source>
        <strain evidence="2 3">040915-1/1B</strain>
    </source>
</reference>
<dbReference type="PANTHER" id="PTHR33840">
    <property type="match status" value="1"/>
</dbReference>
<feature type="non-terminal residue" evidence="2">
    <location>
        <position position="1"/>
    </location>
</feature>
<organism evidence="2 3">
    <name type="scientific">Vibrio anguillarum</name>
    <name type="common">Listonella anguillarum</name>
    <dbReference type="NCBI Taxonomy" id="55601"/>
    <lineage>
        <taxon>Bacteria</taxon>
        <taxon>Pseudomonadati</taxon>
        <taxon>Pseudomonadota</taxon>
        <taxon>Gammaproteobacteria</taxon>
        <taxon>Vibrionales</taxon>
        <taxon>Vibrionaceae</taxon>
        <taxon>Vibrio</taxon>
    </lineage>
</organism>
<protein>
    <submittedName>
        <fullName evidence="2">DUF2235 domain-containing protein</fullName>
    </submittedName>
</protein>
<dbReference type="InterPro" id="IPR018712">
    <property type="entry name" value="Tle1-like_cat"/>
</dbReference>
<dbReference type="PANTHER" id="PTHR33840:SF1">
    <property type="entry name" value="TLE1 PHOSPHOLIPASE DOMAIN-CONTAINING PROTEIN"/>
    <property type="match status" value="1"/>
</dbReference>
<gene>
    <name evidence="2" type="ORF">EAY46_23580</name>
</gene>
<dbReference type="RefSeq" id="WP_194664509.1">
    <property type="nucleotide sequence ID" value="NZ_RDPI01000463.1"/>
</dbReference>
<keyword evidence="3" id="KW-1185">Reference proteome</keyword>
<feature type="domain" description="T6SS Phospholipase effector Tle1-like catalytic" evidence="1">
    <location>
        <begin position="10"/>
        <end position="166"/>
    </location>
</feature>
<accession>A0ABR9ZC28</accession>
<name>A0ABR9ZC28_VIBAN</name>
<evidence type="ECO:0000313" key="2">
    <source>
        <dbReference type="EMBL" id="MBF4375971.1"/>
    </source>
</evidence>
<comment type="caution">
    <text evidence="2">The sequence shown here is derived from an EMBL/GenBank/DDBJ whole genome shotgun (WGS) entry which is preliminary data.</text>
</comment>
<proteinExistence type="predicted"/>
<dbReference type="Pfam" id="PF09994">
    <property type="entry name" value="T6SS_Tle1-like_cat"/>
    <property type="match status" value="1"/>
</dbReference>
<evidence type="ECO:0000313" key="3">
    <source>
        <dbReference type="Proteomes" id="UP000726136"/>
    </source>
</evidence>
<feature type="non-terminal residue" evidence="2">
    <location>
        <position position="280"/>
    </location>
</feature>
<dbReference type="EMBL" id="RDPI01000463">
    <property type="protein sequence ID" value="MBF4375971.1"/>
    <property type="molecule type" value="Genomic_DNA"/>
</dbReference>
<dbReference type="Proteomes" id="UP000726136">
    <property type="component" value="Unassembled WGS sequence"/>
</dbReference>